<dbReference type="Pfam" id="PF21948">
    <property type="entry name" value="LplA-B_cat"/>
    <property type="match status" value="1"/>
</dbReference>
<gene>
    <name evidence="2" type="ORF">FXF47_02775</name>
</gene>
<name>A0A5D0MH24_9BACT</name>
<dbReference type="EMBL" id="VSIX01000031">
    <property type="protein sequence ID" value="TYB31702.1"/>
    <property type="molecule type" value="Genomic_DNA"/>
</dbReference>
<dbReference type="PANTHER" id="PTHR43679:SF2">
    <property type="entry name" value="OCTANOYL-[GCVH]:PROTEIN N-OCTANOYLTRANSFERASE"/>
    <property type="match status" value="1"/>
</dbReference>
<evidence type="ECO:0000313" key="3">
    <source>
        <dbReference type="Proteomes" id="UP000324143"/>
    </source>
</evidence>
<dbReference type="AlphaFoldDB" id="A0A5D0MH24"/>
<evidence type="ECO:0000259" key="1">
    <source>
        <dbReference type="PROSITE" id="PS51733"/>
    </source>
</evidence>
<dbReference type="InterPro" id="IPR050664">
    <property type="entry name" value="Octanoyltrans_LipM/LipL"/>
</dbReference>
<dbReference type="GO" id="GO:0016874">
    <property type="term" value="F:ligase activity"/>
    <property type="evidence" value="ECO:0007669"/>
    <property type="project" value="UniProtKB-KW"/>
</dbReference>
<dbReference type="InterPro" id="IPR045864">
    <property type="entry name" value="aa-tRNA-synth_II/BPL/LPL"/>
</dbReference>
<comment type="caution">
    <text evidence="2">The sequence shown here is derived from an EMBL/GenBank/DDBJ whole genome shotgun (WGS) entry which is preliminary data.</text>
</comment>
<dbReference type="CDD" id="cd16443">
    <property type="entry name" value="LplA"/>
    <property type="match status" value="1"/>
</dbReference>
<reference evidence="2" key="1">
    <citation type="submission" date="2019-08" db="EMBL/GenBank/DDBJ databases">
        <title>Genomic characterization of a novel candidate phylum (ARYD3) from a high temperature, high salinity tertiary oil reservoir in north central Oklahoma, USA.</title>
        <authorList>
            <person name="Youssef N.H."/>
            <person name="Yadav A."/>
            <person name="Elshahed M.S."/>
        </authorList>
    </citation>
    <scope>NUCLEOTIDE SEQUENCE [LARGE SCALE GENOMIC DNA]</scope>
    <source>
        <strain evidence="2">ARYD3</strain>
    </source>
</reference>
<dbReference type="PROSITE" id="PS51733">
    <property type="entry name" value="BPL_LPL_CATALYTIC"/>
    <property type="match status" value="1"/>
</dbReference>
<dbReference type="InterPro" id="IPR004143">
    <property type="entry name" value="BPL_LPL_catalytic"/>
</dbReference>
<proteinExistence type="predicted"/>
<dbReference type="SUPFAM" id="SSF55681">
    <property type="entry name" value="Class II aaRS and biotin synthetases"/>
    <property type="match status" value="1"/>
</dbReference>
<protein>
    <submittedName>
        <fullName evidence="2">Lipoate--protein ligase family protein</fullName>
    </submittedName>
</protein>
<accession>A0A5D0MH24</accession>
<evidence type="ECO:0000313" key="2">
    <source>
        <dbReference type="EMBL" id="TYB31702.1"/>
    </source>
</evidence>
<dbReference type="Gene3D" id="3.30.390.50">
    <property type="entry name" value="CO dehydrogenase flavoprotein, C-terminal domain"/>
    <property type="match status" value="1"/>
</dbReference>
<dbReference type="PANTHER" id="PTHR43679">
    <property type="entry name" value="OCTANOYLTRANSFERASE LIPM-RELATED"/>
    <property type="match status" value="1"/>
</dbReference>
<organism evidence="2 3">
    <name type="scientific">Candidatus Mcinerneyibacterium aminivorans</name>
    <dbReference type="NCBI Taxonomy" id="2703815"/>
    <lineage>
        <taxon>Bacteria</taxon>
        <taxon>Candidatus Macinerneyibacteriota</taxon>
        <taxon>Candidatus Mcinerneyibacteria</taxon>
        <taxon>Candidatus Mcinerneyibacteriales</taxon>
        <taxon>Candidatus Mcinerneyibacteriaceae</taxon>
        <taxon>Candidatus Mcinerneyibacterium</taxon>
    </lineage>
</organism>
<dbReference type="Gene3D" id="3.30.930.10">
    <property type="entry name" value="Bira Bifunctional Protein, Domain 2"/>
    <property type="match status" value="1"/>
</dbReference>
<keyword evidence="3" id="KW-1185">Reference proteome</keyword>
<sequence>MKKIEWRLLQDNIKDPAKHFAVEEALLRGVDKGISPPTLRIRKYYPSVWLGIYQDIDEDINLKYCKENNIPIIRRHNPGGAVYQDGGSFCFSAFFKKKEFFKYLNIKDPEKLYELVGEIIINTLKNFNVDAEFSPVNDVVVKDKKIYGSAQIDFYSAFAHSGTFLFNVDINKMQKVLSPSNLKFVDKGFINVEDRVINLKDIIQKNIKKEDVIQSFIQNFSNYFKIDLTKNSFNRKESDLIKKLHEEKYSTEEWTFKKFPNSFIKASMKANSGIINLNVKLDKNKNIIKNVFLTGDFLAPSSSSILNFYKILKNTPLNRVNKKIKKLNFSNDFKNTLIKLFEKIKKEGNKNE</sequence>
<feature type="domain" description="BPL/LPL catalytic" evidence="1">
    <location>
        <begin position="33"/>
        <end position="228"/>
    </location>
</feature>
<keyword evidence="2" id="KW-0436">Ligase</keyword>
<dbReference type="Proteomes" id="UP000324143">
    <property type="component" value="Unassembled WGS sequence"/>
</dbReference>